<dbReference type="Gene3D" id="2.30.40.10">
    <property type="entry name" value="Urease, subunit C, domain 1"/>
    <property type="match status" value="1"/>
</dbReference>
<dbReference type="RefSeq" id="WP_306425091.1">
    <property type="nucleotide sequence ID" value="NZ_CDGJ01000117.1"/>
</dbReference>
<dbReference type="GO" id="GO:0016810">
    <property type="term" value="F:hydrolase activity, acting on carbon-nitrogen (but not peptide) bonds"/>
    <property type="evidence" value="ECO:0007669"/>
    <property type="project" value="InterPro"/>
</dbReference>
<evidence type="ECO:0000313" key="3">
    <source>
        <dbReference type="EMBL" id="CEJ09238.1"/>
    </source>
</evidence>
<dbReference type="Proteomes" id="UP001071230">
    <property type="component" value="Unassembled WGS sequence"/>
</dbReference>
<dbReference type="PANTHER" id="PTHR43135:SF3">
    <property type="entry name" value="ALPHA-D-RIBOSE 1-METHYLPHOSPHONATE 5-TRIPHOSPHATE DIPHOSPHATASE"/>
    <property type="match status" value="1"/>
</dbReference>
<keyword evidence="4" id="KW-1185">Reference proteome</keyword>
<sequence length="394" mass="40693">MFMIGGLTLATLAITNIGTIVSGDIRRPLLVADTVLVRDEKIVAVGDSGILAGMQVDKTVDAQGVTLMPGLIDSHTHPVLGDFAPRQKMLDYIESSLHGGVTTMISAGEPHWPGRPKDPTGVKALAVVAARSFQNARPGGVKVHAGALILEPGLTEADFAELKEAGVWLVGEVGLGGVRRPEDAAPMVAWAHKYGFKVAMHTGGTSIPGSSTITAQDVLAIKPDVVSHINGGTTAVAPGEIDKIIELSDYAIEVVQCGNPRAALRAVQLLASRRELGRLILGNDAPSGTGVIPLGMLRNLAFLAAVGEMEPAQAVAAATGNTARVFGLAAGVIEAGREADLVLMDAPMGSFGRDALEALAVGDLPGVGMVIVDGEIKAGISRNTPPPKRKPILK</sequence>
<dbReference type="Gene3D" id="3.20.20.140">
    <property type="entry name" value="Metal-dependent hydrolases"/>
    <property type="match status" value="1"/>
</dbReference>
<dbReference type="EMBL" id="CDGJ01000117">
    <property type="protein sequence ID" value="CEJ09238.1"/>
    <property type="molecule type" value="Genomic_DNA"/>
</dbReference>
<reference evidence="3" key="1">
    <citation type="submission" date="2014-11" db="EMBL/GenBank/DDBJ databases">
        <authorList>
            <person name="Hornung B.V."/>
        </authorList>
    </citation>
    <scope>NUCLEOTIDE SEQUENCE</scope>
    <source>
        <strain evidence="3">INE</strain>
    </source>
</reference>
<dbReference type="Pfam" id="PF01979">
    <property type="entry name" value="Amidohydro_1"/>
    <property type="match status" value="1"/>
</dbReference>
<gene>
    <name evidence="2" type="ORF">DEACI_1470</name>
    <name evidence="3" type="ORF">DEACI_3722</name>
</gene>
<dbReference type="Proteomes" id="UP000836597">
    <property type="component" value="Chromosome"/>
</dbReference>
<feature type="domain" description="Amidohydrolase-related" evidence="1">
    <location>
        <begin position="66"/>
        <end position="376"/>
    </location>
</feature>
<dbReference type="SUPFAM" id="SSF51556">
    <property type="entry name" value="Metallo-dependent hydrolases"/>
    <property type="match status" value="1"/>
</dbReference>
<evidence type="ECO:0000259" key="1">
    <source>
        <dbReference type="Pfam" id="PF01979"/>
    </source>
</evidence>
<accession>A0A8S0XW52</accession>
<organism evidence="2">
    <name type="scientific">Acididesulfobacillus acetoxydans</name>
    <dbReference type="NCBI Taxonomy" id="1561005"/>
    <lineage>
        <taxon>Bacteria</taxon>
        <taxon>Bacillati</taxon>
        <taxon>Bacillota</taxon>
        <taxon>Clostridia</taxon>
        <taxon>Eubacteriales</taxon>
        <taxon>Peptococcaceae</taxon>
        <taxon>Acididesulfobacillus</taxon>
    </lineage>
</organism>
<dbReference type="EC" id="3.5.-.-" evidence="2"/>
<dbReference type="KEGG" id="aacx:DEACI_1470"/>
<dbReference type="EC" id="3.-.-.-" evidence="2"/>
<dbReference type="CDD" id="cd01292">
    <property type="entry name" value="metallo-dependent_hydrolases"/>
    <property type="match status" value="1"/>
</dbReference>
<dbReference type="InterPro" id="IPR051781">
    <property type="entry name" value="Metallo-dep_Hydrolase"/>
</dbReference>
<reference evidence="2" key="2">
    <citation type="submission" date="2020-01" db="EMBL/GenBank/DDBJ databases">
        <authorList>
            <person name="Hornung B."/>
        </authorList>
    </citation>
    <scope>NUCLEOTIDE SEQUENCE</scope>
    <source>
        <strain evidence="2">PacBioINE</strain>
    </source>
</reference>
<evidence type="ECO:0000313" key="2">
    <source>
        <dbReference type="EMBL" id="CAA7600817.1"/>
    </source>
</evidence>
<proteinExistence type="predicted"/>
<name>A0A8S0XW52_9FIRM</name>
<dbReference type="SUPFAM" id="SSF51338">
    <property type="entry name" value="Composite domain of metallo-dependent hydrolases"/>
    <property type="match status" value="1"/>
</dbReference>
<dbReference type="AlphaFoldDB" id="A0A8S0XW52"/>
<evidence type="ECO:0000313" key="4">
    <source>
        <dbReference type="Proteomes" id="UP001071230"/>
    </source>
</evidence>
<protein>
    <submittedName>
        <fullName evidence="2">Amidohydrolase family</fullName>
        <ecNumber evidence="2">3.-.-.-</ecNumber>
        <ecNumber evidence="2">3.5.-.-</ecNumber>
    </submittedName>
    <submittedName>
        <fullName evidence="3">Enamidase</fullName>
    </submittedName>
</protein>
<dbReference type="EMBL" id="LR746496">
    <property type="protein sequence ID" value="CAA7600817.1"/>
    <property type="molecule type" value="Genomic_DNA"/>
</dbReference>
<keyword evidence="2" id="KW-0378">Hydrolase</keyword>
<dbReference type="InterPro" id="IPR032466">
    <property type="entry name" value="Metal_Hydrolase"/>
</dbReference>
<dbReference type="InterPro" id="IPR006680">
    <property type="entry name" value="Amidohydro-rel"/>
</dbReference>
<dbReference type="InterPro" id="IPR011059">
    <property type="entry name" value="Metal-dep_hydrolase_composite"/>
</dbReference>
<dbReference type="PANTHER" id="PTHR43135">
    <property type="entry name" value="ALPHA-D-RIBOSE 1-METHYLPHOSPHONATE 5-TRIPHOSPHATE DIPHOSPHATASE"/>
    <property type="match status" value="1"/>
</dbReference>